<name>A0A075H0U9_9EURY</name>
<evidence type="ECO:0000313" key="1">
    <source>
        <dbReference type="EMBL" id="AIF07593.1"/>
    </source>
</evidence>
<reference evidence="1" key="1">
    <citation type="journal article" date="2014" name="Genome Biol. Evol.">
        <title>Pangenome evidence for extensive interdomain horizontal transfer affecting lineage core and shell genes in uncultured planktonic thaumarchaeota and euryarchaeota.</title>
        <authorList>
            <person name="Deschamps P."/>
            <person name="Zivanovic Y."/>
            <person name="Moreira D."/>
            <person name="Rodriguez-Valera F."/>
            <person name="Lopez-Garcia P."/>
        </authorList>
    </citation>
    <scope>NUCLEOTIDE SEQUENCE</scope>
</reference>
<protein>
    <submittedName>
        <fullName evidence="1">Uncharacterized protein</fullName>
    </submittedName>
</protein>
<proteinExistence type="predicted"/>
<sequence length="64" mass="7250">MEESICQIEIESAKTDFVARVTTGMGGAREIRSIRFDSLLNLLMSELHAEFEPDLQGEETEPDY</sequence>
<organism evidence="1">
    <name type="scientific">uncultured marine group II/III euryarchaeote KM3_205_C10</name>
    <dbReference type="NCBI Taxonomy" id="1456424"/>
    <lineage>
        <taxon>Archaea</taxon>
        <taxon>Methanobacteriati</taxon>
        <taxon>Methanobacteriota</taxon>
        <taxon>environmental samples</taxon>
    </lineage>
</organism>
<dbReference type="AlphaFoldDB" id="A0A075H0U9"/>
<accession>A0A075H0U9</accession>
<dbReference type="EMBL" id="KF900807">
    <property type="protein sequence ID" value="AIF07593.1"/>
    <property type="molecule type" value="Genomic_DNA"/>
</dbReference>